<evidence type="ECO:0000256" key="1">
    <source>
        <dbReference type="ARBA" id="ARBA00004828"/>
    </source>
</evidence>
<protein>
    <recommendedName>
        <fullName evidence="9">Acetylglutamate kinase</fullName>
        <ecNumber evidence="9">2.7.2.8</ecNumber>
    </recommendedName>
    <alternativeName>
        <fullName evidence="9">N-acetyl-L-glutamate 5-phosphotransferase</fullName>
    </alternativeName>
    <alternativeName>
        <fullName evidence="9">NAG kinase</fullName>
        <shortName evidence="9">NAGK</shortName>
    </alternativeName>
</protein>
<dbReference type="SUPFAM" id="SSF53633">
    <property type="entry name" value="Carbamate kinase-like"/>
    <property type="match status" value="1"/>
</dbReference>
<feature type="binding site" evidence="9">
    <location>
        <position position="180"/>
    </location>
    <ligand>
        <name>substrate</name>
    </ligand>
</feature>
<evidence type="ECO:0000256" key="5">
    <source>
        <dbReference type="ARBA" id="ARBA00022741"/>
    </source>
</evidence>
<keyword evidence="12" id="KW-1185">Reference proteome</keyword>
<dbReference type="GO" id="GO:0003991">
    <property type="term" value="F:acetylglutamate kinase activity"/>
    <property type="evidence" value="ECO:0007669"/>
    <property type="project" value="UniProtKB-UniRule"/>
</dbReference>
<dbReference type="InterPro" id="IPR036393">
    <property type="entry name" value="AceGlu_kinase-like_sf"/>
</dbReference>
<dbReference type="KEGG" id="mro:MROS_0919"/>
<feature type="binding site" evidence="9">
    <location>
        <position position="87"/>
    </location>
    <ligand>
        <name>substrate</name>
    </ligand>
</feature>
<comment type="function">
    <text evidence="9">Catalyzes the ATP-dependent phosphorylation of N-acetyl-L-glutamate.</text>
</comment>
<evidence type="ECO:0000256" key="4">
    <source>
        <dbReference type="ARBA" id="ARBA00022679"/>
    </source>
</evidence>
<dbReference type="AlphaFoldDB" id="I6Z4T5"/>
<feature type="site" description="Transition state stabilizer" evidence="9">
    <location>
        <position position="239"/>
    </location>
</feature>
<dbReference type="PANTHER" id="PTHR23342:SF0">
    <property type="entry name" value="N-ACETYLGLUTAMATE SYNTHASE, MITOCHONDRIAL"/>
    <property type="match status" value="1"/>
</dbReference>
<dbReference type="InterPro" id="IPR004662">
    <property type="entry name" value="AcgluKinase_fam"/>
</dbReference>
<dbReference type="CDD" id="cd04250">
    <property type="entry name" value="AAK_NAGK-C"/>
    <property type="match status" value="1"/>
</dbReference>
<dbReference type="PANTHER" id="PTHR23342">
    <property type="entry name" value="N-ACETYLGLUTAMATE SYNTHASE"/>
    <property type="match status" value="1"/>
</dbReference>
<dbReference type="InterPro" id="IPR041727">
    <property type="entry name" value="NAGK-C"/>
</dbReference>
<dbReference type="STRING" id="1191523.MROS_0919"/>
<accession>I6Z4T5</accession>
<dbReference type="Pfam" id="PF00696">
    <property type="entry name" value="AA_kinase"/>
    <property type="match status" value="1"/>
</dbReference>
<keyword evidence="5 9" id="KW-0547">Nucleotide-binding</keyword>
<name>I6Z4T5_MELRP</name>
<dbReference type="Gene3D" id="3.40.1160.10">
    <property type="entry name" value="Acetylglutamate kinase-like"/>
    <property type="match status" value="1"/>
</dbReference>
<keyword evidence="4 9" id="KW-0808">Transferase</keyword>
<dbReference type="HOGENOM" id="CLU_053680_0_0_10"/>
<comment type="pathway">
    <text evidence="1 9">Amino-acid biosynthesis; L-arginine biosynthesis; N(2)-acetyl-L-ornithine from L-glutamate: step 2/4.</text>
</comment>
<proteinExistence type="inferred from homology"/>
<evidence type="ECO:0000256" key="9">
    <source>
        <dbReference type="HAMAP-Rule" id="MF_00082"/>
    </source>
</evidence>
<dbReference type="eggNOG" id="COG0548">
    <property type="taxonomic scope" value="Bacteria"/>
</dbReference>
<evidence type="ECO:0000256" key="3">
    <source>
        <dbReference type="ARBA" id="ARBA00022605"/>
    </source>
</evidence>
<evidence type="ECO:0000256" key="6">
    <source>
        <dbReference type="ARBA" id="ARBA00022777"/>
    </source>
</evidence>
<comment type="similarity">
    <text evidence="9">Belongs to the acetylglutamate kinase family. ArgB subfamily.</text>
</comment>
<dbReference type="Proteomes" id="UP000009011">
    <property type="component" value="Chromosome"/>
</dbReference>
<dbReference type="EC" id="2.7.2.8" evidence="9"/>
<dbReference type="InterPro" id="IPR037528">
    <property type="entry name" value="ArgB"/>
</dbReference>
<dbReference type="GO" id="GO:0042450">
    <property type="term" value="P:L-arginine biosynthetic process via ornithine"/>
    <property type="evidence" value="ECO:0007669"/>
    <property type="project" value="UniProtKB-UniRule"/>
</dbReference>
<evidence type="ECO:0000256" key="7">
    <source>
        <dbReference type="ARBA" id="ARBA00022840"/>
    </source>
</evidence>
<dbReference type="PATRIC" id="fig|1191523.3.peg.972"/>
<evidence type="ECO:0000313" key="11">
    <source>
        <dbReference type="EMBL" id="AFN74160.1"/>
    </source>
</evidence>
<sequence>MTLPKFRKEDVLVEALPYIQEFESKTFVIKYGGAVMEEENLKQMVAQDVTLLRKIGINIIVVHGGGKEITSLSNKLNLKTNFVNGQRYTDDDTIGVVQMVLAGQINKDIVRRINMHGGRAVGVSGIDGNLLGVKKYEKEDLGLVGEIENVNDRFLANLMKDGYLPVIAPVGVDGNGAVYNVNADIAACHIAGAVTSSKLVFMTDVEGIKDGERLMTHLTRSEAQKMIEKGIINGGMIPKVESAFRALDAGVKKVHIIDGRIPHALLLEIFTKEGVGTEIVDE</sequence>
<dbReference type="GO" id="GO:0005737">
    <property type="term" value="C:cytoplasm"/>
    <property type="evidence" value="ECO:0007669"/>
    <property type="project" value="UniProtKB-SubCell"/>
</dbReference>
<dbReference type="GO" id="GO:0005524">
    <property type="term" value="F:ATP binding"/>
    <property type="evidence" value="ECO:0007669"/>
    <property type="project" value="UniProtKB-UniRule"/>
</dbReference>
<reference evidence="11 12" key="1">
    <citation type="journal article" date="2013" name="PLoS ONE">
        <title>Genomic analysis of Melioribacter roseus, facultatively anaerobic organotrophic bacterium representing a novel deep lineage within Bacteriodetes/Chlorobi group.</title>
        <authorList>
            <person name="Kadnikov V.V."/>
            <person name="Mardanov A.V."/>
            <person name="Podosokorskaya O.A."/>
            <person name="Gavrilov S.N."/>
            <person name="Kublanov I.V."/>
            <person name="Beletsky A.V."/>
            <person name="Bonch-Osmolovskaya E.A."/>
            <person name="Ravin N.V."/>
        </authorList>
    </citation>
    <scope>NUCLEOTIDE SEQUENCE [LARGE SCALE GENOMIC DNA]</scope>
    <source>
        <strain evidence="12">JCM 17771 / P3M-2</strain>
    </source>
</reference>
<dbReference type="UniPathway" id="UPA00068">
    <property type="reaction ID" value="UER00107"/>
</dbReference>
<feature type="domain" description="Aspartate/glutamate/uridylate kinase" evidence="10">
    <location>
        <begin position="25"/>
        <end position="258"/>
    </location>
</feature>
<dbReference type="RefSeq" id="WP_014855596.1">
    <property type="nucleotide sequence ID" value="NC_018178.1"/>
</dbReference>
<evidence type="ECO:0000313" key="12">
    <source>
        <dbReference type="Proteomes" id="UP000009011"/>
    </source>
</evidence>
<feature type="site" description="Transition state stabilizer" evidence="9">
    <location>
        <position position="30"/>
    </location>
</feature>
<feature type="binding site" evidence="9">
    <location>
        <begin position="65"/>
        <end position="66"/>
    </location>
    <ligand>
        <name>substrate</name>
    </ligand>
</feature>
<comment type="catalytic activity">
    <reaction evidence="8 9">
        <text>N-acetyl-L-glutamate + ATP = N-acetyl-L-glutamyl 5-phosphate + ADP</text>
        <dbReference type="Rhea" id="RHEA:14629"/>
        <dbReference type="ChEBI" id="CHEBI:30616"/>
        <dbReference type="ChEBI" id="CHEBI:44337"/>
        <dbReference type="ChEBI" id="CHEBI:57936"/>
        <dbReference type="ChEBI" id="CHEBI:456216"/>
        <dbReference type="EC" id="2.7.2.8"/>
    </reaction>
</comment>
<dbReference type="InterPro" id="IPR001048">
    <property type="entry name" value="Asp/Glu/Uridylate_kinase"/>
</dbReference>
<keyword evidence="7 9" id="KW-0067">ATP-binding</keyword>
<keyword evidence="3 9" id="KW-0028">Amino-acid biosynthesis</keyword>
<dbReference type="PIRSF" id="PIRSF000728">
    <property type="entry name" value="NAGK"/>
    <property type="match status" value="1"/>
</dbReference>
<dbReference type="FunFam" id="3.40.1160.10:FF:000004">
    <property type="entry name" value="Acetylglutamate kinase"/>
    <property type="match status" value="1"/>
</dbReference>
<evidence type="ECO:0000259" key="10">
    <source>
        <dbReference type="Pfam" id="PF00696"/>
    </source>
</evidence>
<keyword evidence="9" id="KW-0963">Cytoplasm</keyword>
<organism evidence="11 12">
    <name type="scientific">Melioribacter roseus (strain DSM 23840 / JCM 17771 / VKM B-2668 / P3M-2)</name>
    <dbReference type="NCBI Taxonomy" id="1191523"/>
    <lineage>
        <taxon>Bacteria</taxon>
        <taxon>Pseudomonadati</taxon>
        <taxon>Ignavibacteriota</taxon>
        <taxon>Ignavibacteria</taxon>
        <taxon>Ignavibacteriales</taxon>
        <taxon>Melioribacteraceae</taxon>
        <taxon>Melioribacter</taxon>
    </lineage>
</organism>
<keyword evidence="2 9" id="KW-0055">Arginine biosynthesis</keyword>
<comment type="subcellular location">
    <subcellularLocation>
        <location evidence="9">Cytoplasm</location>
    </subcellularLocation>
</comment>
<dbReference type="HAMAP" id="MF_00082">
    <property type="entry name" value="ArgB"/>
    <property type="match status" value="1"/>
</dbReference>
<evidence type="ECO:0000256" key="2">
    <source>
        <dbReference type="ARBA" id="ARBA00022571"/>
    </source>
</evidence>
<dbReference type="EMBL" id="CP003557">
    <property type="protein sequence ID" value="AFN74160.1"/>
    <property type="molecule type" value="Genomic_DNA"/>
</dbReference>
<dbReference type="NCBIfam" id="TIGR00761">
    <property type="entry name" value="argB"/>
    <property type="match status" value="1"/>
</dbReference>
<keyword evidence="6 9" id="KW-0418">Kinase</keyword>
<gene>
    <name evidence="9" type="primary">argB</name>
    <name evidence="11" type="ordered locus">MROS_0919</name>
</gene>
<evidence type="ECO:0000256" key="8">
    <source>
        <dbReference type="ARBA" id="ARBA00048141"/>
    </source>
</evidence>